<reference evidence="1 2" key="1">
    <citation type="submission" date="2020-05" db="EMBL/GenBank/DDBJ databases">
        <title>Hymenobacter terrestris sp. nov. and Hymenobacter lapidiphilus sp. nov., isolated from regoliths in Antarctica.</title>
        <authorList>
            <person name="Sedlacek I."/>
            <person name="Pantucek R."/>
            <person name="Zeman M."/>
            <person name="Holochova P."/>
            <person name="Kralova S."/>
            <person name="Stankova E."/>
            <person name="Sedo O."/>
            <person name="Micenkova L."/>
            <person name="Svec P."/>
            <person name="Gupta V."/>
            <person name="Sood U."/>
            <person name="Korpole U.S."/>
            <person name="Lal R."/>
        </authorList>
    </citation>
    <scope>NUCLEOTIDE SEQUENCE [LARGE SCALE GENOMIC DNA]</scope>
    <source>
        <strain evidence="1 2">P5252</strain>
    </source>
</reference>
<keyword evidence="2" id="KW-1185">Reference proteome</keyword>
<proteinExistence type="predicted"/>
<dbReference type="RefSeq" id="WP_176899751.1">
    <property type="nucleotide sequence ID" value="NZ_JABKAV010000021.1"/>
</dbReference>
<protein>
    <submittedName>
        <fullName evidence="1">Uncharacterized protein</fullName>
    </submittedName>
</protein>
<gene>
    <name evidence="1" type="ORF">HW556_09320</name>
</gene>
<comment type="caution">
    <text evidence="1">The sequence shown here is derived from an EMBL/GenBank/DDBJ whole genome shotgun (WGS) entry which is preliminary data.</text>
</comment>
<sequence>MPLTEELAFLRDYQFMLQRRFGAAYVFEEDIRVPNAELGNLLIPPRVGQEVLTNALKHKLGSRAKPLRVQLMITATSLKMRNARQPRPVPAPCEGSGLAGLRARLALLHDVPVRVEESVGGIV</sequence>
<dbReference type="Gene3D" id="3.30.565.10">
    <property type="entry name" value="Histidine kinase-like ATPase, C-terminal domain"/>
    <property type="match status" value="1"/>
</dbReference>
<evidence type="ECO:0000313" key="1">
    <source>
        <dbReference type="EMBL" id="NVO85080.1"/>
    </source>
</evidence>
<name>A0ABX2Q439_9BACT</name>
<evidence type="ECO:0000313" key="2">
    <source>
        <dbReference type="Proteomes" id="UP000626554"/>
    </source>
</evidence>
<organism evidence="1 2">
    <name type="scientific">Hymenobacter terrestris</name>
    <dbReference type="NCBI Taxonomy" id="2748310"/>
    <lineage>
        <taxon>Bacteria</taxon>
        <taxon>Pseudomonadati</taxon>
        <taxon>Bacteroidota</taxon>
        <taxon>Cytophagia</taxon>
        <taxon>Cytophagales</taxon>
        <taxon>Hymenobacteraceae</taxon>
        <taxon>Hymenobacter</taxon>
    </lineage>
</organism>
<dbReference type="EMBL" id="JABKAV010000021">
    <property type="protein sequence ID" value="NVO85080.1"/>
    <property type="molecule type" value="Genomic_DNA"/>
</dbReference>
<dbReference type="Proteomes" id="UP000626554">
    <property type="component" value="Unassembled WGS sequence"/>
</dbReference>
<dbReference type="InterPro" id="IPR036890">
    <property type="entry name" value="HATPase_C_sf"/>
</dbReference>
<accession>A0ABX2Q439</accession>